<gene>
    <name evidence="1" type="ORF">SAMN05444320_10393</name>
</gene>
<evidence type="ECO:0000313" key="1">
    <source>
        <dbReference type="EMBL" id="SHF28957.1"/>
    </source>
</evidence>
<keyword evidence="2" id="KW-1185">Reference proteome</keyword>
<proteinExistence type="predicted"/>
<accession>A0A1M5AFM4</accession>
<sequence length="83" mass="8820">MRDRLSSAIGRLRAVNGHVAARVATDRGWWGERLLYPLRHVRPACVVVVAVPAGGPLTRAHPDVTDGRLTEAAVVVFGAAGAR</sequence>
<name>A0A1M5AFM4_STRHI</name>
<organism evidence="1 2">
    <name type="scientific">Streptoalloteichus hindustanus</name>
    <dbReference type="NCBI Taxonomy" id="2017"/>
    <lineage>
        <taxon>Bacteria</taxon>
        <taxon>Bacillati</taxon>
        <taxon>Actinomycetota</taxon>
        <taxon>Actinomycetes</taxon>
        <taxon>Pseudonocardiales</taxon>
        <taxon>Pseudonocardiaceae</taxon>
        <taxon>Streptoalloteichus</taxon>
    </lineage>
</organism>
<dbReference type="Proteomes" id="UP000184501">
    <property type="component" value="Unassembled WGS sequence"/>
</dbReference>
<protein>
    <submittedName>
        <fullName evidence="1">Uncharacterized protein</fullName>
    </submittedName>
</protein>
<dbReference type="EMBL" id="FQVN01000003">
    <property type="protein sequence ID" value="SHF28957.1"/>
    <property type="molecule type" value="Genomic_DNA"/>
</dbReference>
<evidence type="ECO:0000313" key="2">
    <source>
        <dbReference type="Proteomes" id="UP000184501"/>
    </source>
</evidence>
<dbReference type="AlphaFoldDB" id="A0A1M5AFM4"/>
<reference evidence="1 2" key="1">
    <citation type="submission" date="2016-11" db="EMBL/GenBank/DDBJ databases">
        <authorList>
            <person name="Jaros S."/>
            <person name="Januszkiewicz K."/>
            <person name="Wedrychowicz H."/>
        </authorList>
    </citation>
    <scope>NUCLEOTIDE SEQUENCE [LARGE SCALE GENOMIC DNA]</scope>
    <source>
        <strain evidence="1 2">DSM 44523</strain>
    </source>
</reference>